<feature type="domain" description="Apple" evidence="3">
    <location>
        <begin position="35"/>
        <end position="107"/>
    </location>
</feature>
<feature type="signal peptide" evidence="2">
    <location>
        <begin position="1"/>
        <end position="21"/>
    </location>
</feature>
<reference evidence="4 5" key="1">
    <citation type="submission" date="2024-02" db="EMBL/GenBank/DDBJ databases">
        <title>De novo assembly and annotation of 12 fungi associated with fruit tree decline syndrome in Ontario, Canada.</title>
        <authorList>
            <person name="Sulman M."/>
            <person name="Ellouze W."/>
            <person name="Ilyukhin E."/>
        </authorList>
    </citation>
    <scope>NUCLEOTIDE SEQUENCE [LARGE SCALE GENOMIC DNA]</scope>
    <source>
        <strain evidence="4 5">M169</strain>
    </source>
</reference>
<comment type="caution">
    <text evidence="4">The sequence shown here is derived from an EMBL/GenBank/DDBJ whole genome shotgun (WGS) entry which is preliminary data.</text>
</comment>
<sequence>MISKAYKIALLAAALAGSVEAGHIRHSHHKRANICGTKGYDRDQGNYFYDNSGKYNSYLTCSAACVADTNCKSFAYSSQECLLFNIPLAGNFDADKGSSDVYYDRGCLSSAGSPPSSSSTKKSSTTPSATPSSTPKSLSSVAATTPASSPKSSTPAPATTPSSVGGGASSTASTSTSTNTLFNPYASKGCPLPTALAVSGLKSTIDANGNNAASVKVAYGNGTFSCPDTPGHCGTYNGLFDCNCDPDGLLRVISDGKNWLWIQEWYWCDAQEQRPTKALQSLSLTANFTSLADYLTCDKASGTCTQSKPITVPVDGYGGGGIIGFSPINVNGTYLPNCPSQNAHSPIVTNTATCTGGAAAAATP</sequence>
<accession>A0ABR1NN96</accession>
<dbReference type="InterPro" id="IPR003609">
    <property type="entry name" value="Pan_app"/>
</dbReference>
<evidence type="ECO:0000313" key="5">
    <source>
        <dbReference type="Proteomes" id="UP001430848"/>
    </source>
</evidence>
<keyword evidence="5" id="KW-1185">Reference proteome</keyword>
<dbReference type="EMBL" id="JAKNSF020000186">
    <property type="protein sequence ID" value="KAK7708353.1"/>
    <property type="molecule type" value="Genomic_DNA"/>
</dbReference>
<evidence type="ECO:0000259" key="3">
    <source>
        <dbReference type="PROSITE" id="PS50948"/>
    </source>
</evidence>
<proteinExistence type="predicted"/>
<dbReference type="PROSITE" id="PS50948">
    <property type="entry name" value="PAN"/>
    <property type="match status" value="1"/>
</dbReference>
<organism evidence="4 5">
    <name type="scientific">Diaporthe eres</name>
    <name type="common">Phomopsis oblonga</name>
    <dbReference type="NCBI Taxonomy" id="83184"/>
    <lineage>
        <taxon>Eukaryota</taxon>
        <taxon>Fungi</taxon>
        <taxon>Dikarya</taxon>
        <taxon>Ascomycota</taxon>
        <taxon>Pezizomycotina</taxon>
        <taxon>Sordariomycetes</taxon>
        <taxon>Sordariomycetidae</taxon>
        <taxon>Diaporthales</taxon>
        <taxon>Diaporthaceae</taxon>
        <taxon>Diaporthe</taxon>
        <taxon>Diaporthe eres species complex</taxon>
    </lineage>
</organism>
<protein>
    <recommendedName>
        <fullName evidence="3">Apple domain-containing protein</fullName>
    </recommendedName>
</protein>
<feature type="region of interest" description="Disordered" evidence="1">
    <location>
        <begin position="109"/>
        <end position="176"/>
    </location>
</feature>
<dbReference type="Proteomes" id="UP001430848">
    <property type="component" value="Unassembled WGS sequence"/>
</dbReference>
<name>A0ABR1NN96_DIAER</name>
<evidence type="ECO:0000313" key="4">
    <source>
        <dbReference type="EMBL" id="KAK7708353.1"/>
    </source>
</evidence>
<evidence type="ECO:0000256" key="1">
    <source>
        <dbReference type="SAM" id="MobiDB-lite"/>
    </source>
</evidence>
<keyword evidence="2" id="KW-0732">Signal</keyword>
<gene>
    <name evidence="4" type="ORF">SLS63_013517</name>
</gene>
<evidence type="ECO:0000256" key="2">
    <source>
        <dbReference type="SAM" id="SignalP"/>
    </source>
</evidence>
<feature type="chain" id="PRO_5046971327" description="Apple domain-containing protein" evidence="2">
    <location>
        <begin position="22"/>
        <end position="364"/>
    </location>
</feature>